<gene>
    <name evidence="10" type="ORF">GCM10011394_24370</name>
</gene>
<name>A0ABQ2EN34_9GAMM</name>
<keyword evidence="7 8" id="KW-0472">Membrane</keyword>
<dbReference type="InterPro" id="IPR038731">
    <property type="entry name" value="RgtA/B/C-like"/>
</dbReference>
<keyword evidence="3" id="KW-0328">Glycosyltransferase</keyword>
<proteinExistence type="predicted"/>
<feature type="transmembrane region" description="Helical" evidence="8">
    <location>
        <begin position="89"/>
        <end position="108"/>
    </location>
</feature>
<evidence type="ECO:0000256" key="7">
    <source>
        <dbReference type="ARBA" id="ARBA00023136"/>
    </source>
</evidence>
<evidence type="ECO:0000259" key="9">
    <source>
        <dbReference type="Pfam" id="PF13231"/>
    </source>
</evidence>
<reference evidence="11" key="1">
    <citation type="journal article" date="2019" name="Int. J. Syst. Evol. Microbiol.">
        <title>The Global Catalogue of Microorganisms (GCM) 10K type strain sequencing project: providing services to taxonomists for standard genome sequencing and annotation.</title>
        <authorList>
            <consortium name="The Broad Institute Genomics Platform"/>
            <consortium name="The Broad Institute Genome Sequencing Center for Infectious Disease"/>
            <person name="Wu L."/>
            <person name="Ma J."/>
        </authorList>
    </citation>
    <scope>NUCLEOTIDE SEQUENCE [LARGE SCALE GENOMIC DNA]</scope>
    <source>
        <strain evidence="11">CGMCC 1.8985</strain>
    </source>
</reference>
<dbReference type="PANTHER" id="PTHR33908:SF3">
    <property type="entry name" value="UNDECAPRENYL PHOSPHATE-ALPHA-4-AMINO-4-DEOXY-L-ARABINOSE ARABINOSYL TRANSFERASE"/>
    <property type="match status" value="1"/>
</dbReference>
<keyword evidence="6 8" id="KW-1133">Transmembrane helix</keyword>
<keyword evidence="5 8" id="KW-0812">Transmembrane</keyword>
<dbReference type="PANTHER" id="PTHR33908">
    <property type="entry name" value="MANNOSYLTRANSFERASE YKCB-RELATED"/>
    <property type="match status" value="1"/>
</dbReference>
<evidence type="ECO:0000313" key="10">
    <source>
        <dbReference type="EMBL" id="GGK14244.1"/>
    </source>
</evidence>
<feature type="domain" description="Glycosyltransferase RgtA/B/C/D-like" evidence="9">
    <location>
        <begin position="71"/>
        <end position="215"/>
    </location>
</feature>
<evidence type="ECO:0000256" key="8">
    <source>
        <dbReference type="SAM" id="Phobius"/>
    </source>
</evidence>
<evidence type="ECO:0000256" key="3">
    <source>
        <dbReference type="ARBA" id="ARBA00022676"/>
    </source>
</evidence>
<evidence type="ECO:0000256" key="2">
    <source>
        <dbReference type="ARBA" id="ARBA00022475"/>
    </source>
</evidence>
<evidence type="ECO:0000313" key="11">
    <source>
        <dbReference type="Proteomes" id="UP000599009"/>
    </source>
</evidence>
<evidence type="ECO:0000256" key="4">
    <source>
        <dbReference type="ARBA" id="ARBA00022679"/>
    </source>
</evidence>
<evidence type="ECO:0000256" key="6">
    <source>
        <dbReference type="ARBA" id="ARBA00022989"/>
    </source>
</evidence>
<feature type="transmembrane region" description="Helical" evidence="8">
    <location>
        <begin position="220"/>
        <end position="242"/>
    </location>
</feature>
<dbReference type="RefSeq" id="WP_132986802.1">
    <property type="nucleotide sequence ID" value="NZ_BMME01000001.1"/>
</dbReference>
<accession>A0ABQ2EN34</accession>
<dbReference type="Pfam" id="PF13231">
    <property type="entry name" value="PMT_2"/>
    <property type="match status" value="1"/>
</dbReference>
<feature type="transmembrane region" description="Helical" evidence="8">
    <location>
        <begin position="361"/>
        <end position="384"/>
    </location>
</feature>
<feature type="transmembrane region" description="Helical" evidence="8">
    <location>
        <begin position="405"/>
        <end position="424"/>
    </location>
</feature>
<organism evidence="10 11">
    <name type="scientific">Luteimonas terricola</name>
    <dbReference type="NCBI Taxonomy" id="645597"/>
    <lineage>
        <taxon>Bacteria</taxon>
        <taxon>Pseudomonadati</taxon>
        <taxon>Pseudomonadota</taxon>
        <taxon>Gammaproteobacteria</taxon>
        <taxon>Lysobacterales</taxon>
        <taxon>Lysobacteraceae</taxon>
        <taxon>Luteimonas</taxon>
    </lineage>
</organism>
<feature type="transmembrane region" description="Helical" evidence="8">
    <location>
        <begin position="170"/>
        <end position="200"/>
    </location>
</feature>
<dbReference type="InterPro" id="IPR050297">
    <property type="entry name" value="LipidA_mod_glycosyltrf_83"/>
</dbReference>
<feature type="transmembrane region" description="Helical" evidence="8">
    <location>
        <begin position="142"/>
        <end position="163"/>
    </location>
</feature>
<keyword evidence="2" id="KW-1003">Cell membrane</keyword>
<feature type="transmembrane region" description="Helical" evidence="8">
    <location>
        <begin position="430"/>
        <end position="452"/>
    </location>
</feature>
<keyword evidence="11" id="KW-1185">Reference proteome</keyword>
<protein>
    <recommendedName>
        <fullName evidence="9">Glycosyltransferase RgtA/B/C/D-like domain-containing protein</fullName>
    </recommendedName>
</protein>
<comment type="caution">
    <text evidence="10">The sequence shown here is derived from an EMBL/GenBank/DDBJ whole genome shotgun (WGS) entry which is preliminary data.</text>
</comment>
<dbReference type="EMBL" id="BMME01000001">
    <property type="protein sequence ID" value="GGK14244.1"/>
    <property type="molecule type" value="Genomic_DNA"/>
</dbReference>
<evidence type="ECO:0000256" key="1">
    <source>
        <dbReference type="ARBA" id="ARBA00004651"/>
    </source>
</evidence>
<feature type="transmembrane region" description="Helical" evidence="8">
    <location>
        <begin position="309"/>
        <end position="327"/>
    </location>
</feature>
<feature type="transmembrane region" description="Helical" evidence="8">
    <location>
        <begin position="334"/>
        <end position="355"/>
    </location>
</feature>
<sequence length="570" mass="62412">MPSLPPTARPPSWSRPPILLLLVVLFALAAGIGMREPSPPDEPRFALAAQTMVDSGDWLVPRRGREAYAEKPPVFMWMQAASWTLVRDWRVAFLLPSLLAALATLALVHGAAGRLWSRRHAPWAAGALFVCLQFGLQAKRAQIDMVLVALTTLSLCALLRYLLEGRERRWLALGMFAAGLGTVTKGVGFLPVLVLLPWLWVRWRRRSPVKPADHVAGDALAAGAGFVAGAAVWLAPLGLALLRNPDPALQAYAHELLFRQTGTRYLNAWHHVQPPWYYAQTIATLWLPGVLLLPWLLPAWWRRLRRGDPRYILLLGWAALVLLFFSLSPGKREVYVLPALPAACLAAAPLLPALLRRSGVRWVLCGWLLLAGALLLGASASGLADAAWAARLGESRGMAAPDMRVLLWALGGLGAAAWGLAVALRGRRIALALLLFTSLVWATYGLVLAPALDASSSGRALMHEVVTRIGADGELGAIAWREQHLLQVERPMAEFGFRQPLHLQWRDALAWVGQAPERRWLWLPEDALGPCVDRAHAQHLGRASRQEWWLVPGTAIDPLCDALPFAPAGN</sequence>
<feature type="transmembrane region" description="Helical" evidence="8">
    <location>
        <begin position="276"/>
        <end position="297"/>
    </location>
</feature>
<comment type="subcellular location">
    <subcellularLocation>
        <location evidence="1">Cell membrane</location>
        <topology evidence="1">Multi-pass membrane protein</topology>
    </subcellularLocation>
</comment>
<keyword evidence="4" id="KW-0808">Transferase</keyword>
<dbReference type="Proteomes" id="UP000599009">
    <property type="component" value="Unassembled WGS sequence"/>
</dbReference>
<evidence type="ECO:0000256" key="5">
    <source>
        <dbReference type="ARBA" id="ARBA00022692"/>
    </source>
</evidence>